<dbReference type="EMBL" id="CATQJA010002665">
    <property type="protein sequence ID" value="CAJ0583828.1"/>
    <property type="molecule type" value="Genomic_DNA"/>
</dbReference>
<dbReference type="InterPro" id="IPR001304">
    <property type="entry name" value="C-type_lectin-like"/>
</dbReference>
<dbReference type="InterPro" id="IPR016186">
    <property type="entry name" value="C-type_lectin-like/link_sf"/>
</dbReference>
<dbReference type="InterPro" id="IPR016187">
    <property type="entry name" value="CTDL_fold"/>
</dbReference>
<evidence type="ECO:0000259" key="3">
    <source>
        <dbReference type="PROSITE" id="PS50041"/>
    </source>
</evidence>
<feature type="domain" description="C-type lectin" evidence="3">
    <location>
        <begin position="27"/>
        <end position="142"/>
    </location>
</feature>
<keyword evidence="5" id="KW-1185">Reference proteome</keyword>
<name>A0AA36DCQ1_9BILA</name>
<sequence length="144" mass="15826">MRSVCLLLAIASVALGCRYGTVSIPEWPGQCWIFQHQPEFRDGQYLKCMSEPGSMISIHNAQQNAILLKYAKQAFPDGKIYLGLENVHAGRDLGWIWPDGTPTDYINWAQGSPALGTACAVLNPDGTWSSNACDQKLPTICQAR</sequence>
<dbReference type="CDD" id="cd00037">
    <property type="entry name" value="CLECT"/>
    <property type="match status" value="1"/>
</dbReference>
<dbReference type="SUPFAM" id="SSF56436">
    <property type="entry name" value="C-type lectin-like"/>
    <property type="match status" value="1"/>
</dbReference>
<feature type="non-terminal residue" evidence="4">
    <location>
        <position position="1"/>
    </location>
</feature>
<dbReference type="InterPro" id="IPR050111">
    <property type="entry name" value="C-type_lectin/snaclec_domain"/>
</dbReference>
<keyword evidence="2" id="KW-0732">Signal</keyword>
<keyword evidence="1" id="KW-1015">Disulfide bond</keyword>
<feature type="chain" id="PRO_5041463829" description="C-type lectin domain-containing protein" evidence="2">
    <location>
        <begin position="17"/>
        <end position="144"/>
    </location>
</feature>
<dbReference type="InterPro" id="IPR018378">
    <property type="entry name" value="C-type_lectin_CS"/>
</dbReference>
<reference evidence="4" key="1">
    <citation type="submission" date="2023-06" db="EMBL/GenBank/DDBJ databases">
        <authorList>
            <person name="Delattre M."/>
        </authorList>
    </citation>
    <scope>NUCLEOTIDE SEQUENCE</scope>
    <source>
        <strain evidence="4">AF72</strain>
    </source>
</reference>
<dbReference type="PROSITE" id="PS51257">
    <property type="entry name" value="PROKAR_LIPOPROTEIN"/>
    <property type="match status" value="1"/>
</dbReference>
<dbReference type="SMART" id="SM00034">
    <property type="entry name" value="CLECT"/>
    <property type="match status" value="1"/>
</dbReference>
<dbReference type="PROSITE" id="PS00615">
    <property type="entry name" value="C_TYPE_LECTIN_1"/>
    <property type="match status" value="1"/>
</dbReference>
<evidence type="ECO:0000256" key="1">
    <source>
        <dbReference type="ARBA" id="ARBA00023157"/>
    </source>
</evidence>
<dbReference type="PANTHER" id="PTHR22803">
    <property type="entry name" value="MANNOSE, PHOSPHOLIPASE, LECTIN RECEPTOR RELATED"/>
    <property type="match status" value="1"/>
</dbReference>
<feature type="signal peptide" evidence="2">
    <location>
        <begin position="1"/>
        <end position="16"/>
    </location>
</feature>
<evidence type="ECO:0000313" key="5">
    <source>
        <dbReference type="Proteomes" id="UP001177023"/>
    </source>
</evidence>
<comment type="caution">
    <text evidence="4">The sequence shown here is derived from an EMBL/GenBank/DDBJ whole genome shotgun (WGS) entry which is preliminary data.</text>
</comment>
<evidence type="ECO:0000256" key="2">
    <source>
        <dbReference type="SAM" id="SignalP"/>
    </source>
</evidence>
<dbReference type="AlphaFoldDB" id="A0AA36DCQ1"/>
<dbReference type="Proteomes" id="UP001177023">
    <property type="component" value="Unassembled WGS sequence"/>
</dbReference>
<evidence type="ECO:0000313" key="4">
    <source>
        <dbReference type="EMBL" id="CAJ0583828.1"/>
    </source>
</evidence>
<gene>
    <name evidence="4" type="ORF">MSPICULIGERA_LOCUS21897</name>
</gene>
<dbReference type="Pfam" id="PF00059">
    <property type="entry name" value="Lectin_C"/>
    <property type="match status" value="1"/>
</dbReference>
<dbReference type="PROSITE" id="PS50041">
    <property type="entry name" value="C_TYPE_LECTIN_2"/>
    <property type="match status" value="1"/>
</dbReference>
<protein>
    <recommendedName>
        <fullName evidence="3">C-type lectin domain-containing protein</fullName>
    </recommendedName>
</protein>
<organism evidence="4 5">
    <name type="scientific">Mesorhabditis spiculigera</name>
    <dbReference type="NCBI Taxonomy" id="96644"/>
    <lineage>
        <taxon>Eukaryota</taxon>
        <taxon>Metazoa</taxon>
        <taxon>Ecdysozoa</taxon>
        <taxon>Nematoda</taxon>
        <taxon>Chromadorea</taxon>
        <taxon>Rhabditida</taxon>
        <taxon>Rhabditina</taxon>
        <taxon>Rhabditomorpha</taxon>
        <taxon>Rhabditoidea</taxon>
        <taxon>Rhabditidae</taxon>
        <taxon>Mesorhabditinae</taxon>
        <taxon>Mesorhabditis</taxon>
    </lineage>
</organism>
<dbReference type="Gene3D" id="3.10.100.10">
    <property type="entry name" value="Mannose-Binding Protein A, subunit A"/>
    <property type="match status" value="1"/>
</dbReference>
<accession>A0AA36DCQ1</accession>
<proteinExistence type="predicted"/>